<dbReference type="InterPro" id="IPR000917">
    <property type="entry name" value="Sulfatase_N"/>
</dbReference>
<feature type="transmembrane region" description="Helical" evidence="10">
    <location>
        <begin position="167"/>
        <end position="189"/>
    </location>
</feature>
<dbReference type="SUPFAM" id="SSF53649">
    <property type="entry name" value="Alkaline phosphatase-like"/>
    <property type="match status" value="1"/>
</dbReference>
<dbReference type="PIRSF" id="PIRSF005091">
    <property type="entry name" value="Mmb_sulf_HI1246"/>
    <property type="match status" value="1"/>
</dbReference>
<feature type="transmembrane region" description="Helical" evidence="10">
    <location>
        <begin position="84"/>
        <end position="102"/>
    </location>
</feature>
<dbReference type="GO" id="GO:0046872">
    <property type="term" value="F:metal ion binding"/>
    <property type="evidence" value="ECO:0007669"/>
    <property type="project" value="UniProtKB-KW"/>
</dbReference>
<keyword evidence="3 10" id="KW-0812">Transmembrane</keyword>
<comment type="subcellular location">
    <subcellularLocation>
        <location evidence="1">Cell membrane</location>
        <topology evidence="1">Multi-pass membrane protein</topology>
    </subcellularLocation>
</comment>
<name>A0A0E3ZF86_9BACT</name>
<evidence type="ECO:0000313" key="13">
    <source>
        <dbReference type="Proteomes" id="UP000033109"/>
    </source>
</evidence>
<feature type="binding site" evidence="8">
    <location>
        <position position="481"/>
    </location>
    <ligand>
        <name>Mn(2+)</name>
        <dbReference type="ChEBI" id="CHEBI:29035"/>
    </ligand>
</feature>
<organism evidence="12 13">
    <name type="scientific">Pontibacter korlensis</name>
    <dbReference type="NCBI Taxonomy" id="400092"/>
    <lineage>
        <taxon>Bacteria</taxon>
        <taxon>Pseudomonadati</taxon>
        <taxon>Bacteroidota</taxon>
        <taxon>Cytophagia</taxon>
        <taxon>Cytophagales</taxon>
        <taxon>Hymenobacteraceae</taxon>
        <taxon>Pontibacter</taxon>
    </lineage>
</organism>
<feature type="binding site" evidence="7">
    <location>
        <position position="427"/>
    </location>
    <ligand>
        <name>substrate</name>
    </ligand>
</feature>
<dbReference type="Gene3D" id="3.40.720.10">
    <property type="entry name" value="Alkaline Phosphatase, subunit A"/>
    <property type="match status" value="1"/>
</dbReference>
<dbReference type="InterPro" id="IPR012160">
    <property type="entry name" value="LtaS-like"/>
</dbReference>
<dbReference type="STRING" id="400092.PKOR_15095"/>
<keyword evidence="13" id="KW-1185">Reference proteome</keyword>
<evidence type="ECO:0000313" key="12">
    <source>
        <dbReference type="EMBL" id="AKD04170.1"/>
    </source>
</evidence>
<dbReference type="KEGG" id="pko:PKOR_15095"/>
<keyword evidence="7" id="KW-0479">Metal-binding</keyword>
<protein>
    <recommendedName>
        <fullName evidence="11">Sulfatase N-terminal domain-containing protein</fullName>
    </recommendedName>
</protein>
<accession>A0A0E3ZF86</accession>
<evidence type="ECO:0000256" key="3">
    <source>
        <dbReference type="ARBA" id="ARBA00022692"/>
    </source>
</evidence>
<feature type="active site" evidence="6">
    <location>
        <position position="308"/>
    </location>
</feature>
<feature type="transmembrane region" description="Helical" evidence="10">
    <location>
        <begin position="135"/>
        <end position="155"/>
    </location>
</feature>
<sequence length="624" mass="70033">MFDTAFKLMLRRLGLLLVVYLLLRVVFFAFNYHEFAGANAGQVLLSFVHGLRFDVAAIAIINGLFIFFSLLPVGNTLHPTYQKVLKWLFILTNVPFIALAVVDVEFFKFIGRRTSNELLSITGDITEQIGQLLGYYWYLALGFLLLTYAFIKVYPKAPTAAAPQPAVWLRSLRLLVIAGLVVLGIRGGLQLKPLRPSHAFVQEPAALGHLTLNSPFTFIKGIGKTTLEKKNYFGTDEELLAALQFNPQKHKQQTEEFQKENVVIVILESFAAEYVGALNNGKGYTPFLDSLASEGLMFQNAFANGRKSIESLPSILAGVPSLMPEPFITSPYQANRLYGLGTLLRDAGYQTAMFHGAANGSMGFNDFAKRAGIETYYGLDEYPSDLRQQDYDGQWGIFDEPYLQYASRELTNLDQPFMATLFTLSSHQPYTIPEQHRGRFPKGELEIHESIGYADYALRQFFKSASKQPWYQNTLFVLTADHTQKSVDPAYQNELGHFRVPLLLFHPSKKLDSLNANKIAQHADIPATVVDYLNLPTDKLLPFGNSLLDTSGTGQAIFFNGNAYVLVKQNVVAELKQDDQLQFYSFPELAPAPSPAPQAGQLLKAQIQYFRNSLVDNRLYFWTE</sequence>
<dbReference type="CDD" id="cd16015">
    <property type="entry name" value="LTA_synthase"/>
    <property type="match status" value="1"/>
</dbReference>
<dbReference type="GO" id="GO:0005886">
    <property type="term" value="C:plasma membrane"/>
    <property type="evidence" value="ECO:0007669"/>
    <property type="project" value="UniProtKB-SubCell"/>
</dbReference>
<dbReference type="PANTHER" id="PTHR47371">
    <property type="entry name" value="LIPOTEICHOIC ACID SYNTHASE"/>
    <property type="match status" value="1"/>
</dbReference>
<dbReference type="PATRIC" id="fig|400092.3.peg.3290"/>
<feature type="transmembrane region" description="Helical" evidence="10">
    <location>
        <begin position="12"/>
        <end position="33"/>
    </location>
</feature>
<proteinExistence type="predicted"/>
<dbReference type="InterPro" id="IPR050448">
    <property type="entry name" value="OpgB/LTA_synthase_biosynth"/>
</dbReference>
<gene>
    <name evidence="12" type="ORF">PKOR_15095</name>
</gene>
<evidence type="ECO:0000256" key="6">
    <source>
        <dbReference type="PIRSR" id="PIRSR005091-1"/>
    </source>
</evidence>
<evidence type="ECO:0000256" key="10">
    <source>
        <dbReference type="SAM" id="Phobius"/>
    </source>
</evidence>
<feature type="modified residue" description="3-oxoalanine (Ser)" evidence="9">
    <location>
        <position position="308"/>
    </location>
</feature>
<keyword evidence="2" id="KW-1003">Cell membrane</keyword>
<feature type="transmembrane region" description="Helical" evidence="10">
    <location>
        <begin position="53"/>
        <end position="72"/>
    </location>
</feature>
<keyword evidence="4 10" id="KW-1133">Transmembrane helix</keyword>
<reference evidence="12 13" key="1">
    <citation type="journal article" date="2015" name="Sci. Rep.">
        <title>Unraveling adaptation of Pontibacter korlensis to radiation and infertility in desert through complete genome and comparative transcriptomic analysis.</title>
        <authorList>
            <person name="Dai J."/>
            <person name="Dai W."/>
            <person name="Qiu C."/>
            <person name="Yang Z."/>
            <person name="Zhang Y."/>
            <person name="Zhou M."/>
            <person name="Zhang L."/>
            <person name="Fang C."/>
            <person name="Gao Q."/>
            <person name="Yang Q."/>
            <person name="Li X."/>
            <person name="Wang Z."/>
            <person name="Wang Z."/>
            <person name="Jia Z."/>
            <person name="Chen X."/>
        </authorList>
    </citation>
    <scope>NUCLEOTIDE SEQUENCE [LARGE SCALE GENOMIC DNA]</scope>
    <source>
        <strain evidence="12 13">X14-1T</strain>
    </source>
</reference>
<evidence type="ECO:0000256" key="2">
    <source>
        <dbReference type="ARBA" id="ARBA00022475"/>
    </source>
</evidence>
<evidence type="ECO:0000256" key="8">
    <source>
        <dbReference type="PIRSR" id="PIRSR005091-3"/>
    </source>
</evidence>
<dbReference type="EMBL" id="CP009621">
    <property type="protein sequence ID" value="AKD04170.1"/>
    <property type="molecule type" value="Genomic_DNA"/>
</dbReference>
<keyword evidence="5 10" id="KW-0472">Membrane</keyword>
<evidence type="ECO:0000256" key="5">
    <source>
        <dbReference type="ARBA" id="ARBA00023136"/>
    </source>
</evidence>
<feature type="domain" description="Sulfatase N-terminal" evidence="11">
    <location>
        <begin position="261"/>
        <end position="534"/>
    </location>
</feature>
<dbReference type="RefSeq" id="WP_046311803.1">
    <property type="nucleotide sequence ID" value="NZ_CBCSCY010000073.1"/>
</dbReference>
<keyword evidence="7" id="KW-0464">Manganese</keyword>
<evidence type="ECO:0000259" key="11">
    <source>
        <dbReference type="Pfam" id="PF00884"/>
    </source>
</evidence>
<dbReference type="OrthoDB" id="9777768at2"/>
<comment type="PTM">
    <text evidence="9">The conversion to 3-oxoalanine (also known as C-formylglycine, FGly), of a serine or cysteine residue in prokaryotes and of a cysteine residue in eukaryotes, is critical for catalytic activity.</text>
</comment>
<dbReference type="AlphaFoldDB" id="A0A0E3ZF86"/>
<feature type="binding site" evidence="8">
    <location>
        <position position="482"/>
    </location>
    <ligand>
        <name>Mn(2+)</name>
        <dbReference type="ChEBI" id="CHEBI:29035"/>
    </ligand>
</feature>
<dbReference type="InterPro" id="IPR017850">
    <property type="entry name" value="Alkaline_phosphatase_core_sf"/>
</dbReference>
<dbReference type="Pfam" id="PF00884">
    <property type="entry name" value="Sulfatase"/>
    <property type="match status" value="1"/>
</dbReference>
<dbReference type="HOGENOM" id="CLU_014653_3_1_10"/>
<feature type="binding site" evidence="8">
    <location>
        <position position="268"/>
    </location>
    <ligand>
        <name>Mn(2+)</name>
        <dbReference type="ChEBI" id="CHEBI:29035"/>
    </ligand>
</feature>
<evidence type="ECO:0000256" key="7">
    <source>
        <dbReference type="PIRSR" id="PIRSR005091-2"/>
    </source>
</evidence>
<dbReference type="Proteomes" id="UP000033109">
    <property type="component" value="Chromosome"/>
</dbReference>
<evidence type="ECO:0000256" key="9">
    <source>
        <dbReference type="PIRSR" id="PIRSR600917-52"/>
    </source>
</evidence>
<dbReference type="Gene3D" id="3.30.1120.80">
    <property type="match status" value="1"/>
</dbReference>
<dbReference type="PANTHER" id="PTHR47371:SF3">
    <property type="entry name" value="PHOSPHOGLYCEROL TRANSFERASE I"/>
    <property type="match status" value="1"/>
</dbReference>
<evidence type="ECO:0000256" key="4">
    <source>
        <dbReference type="ARBA" id="ARBA00022989"/>
    </source>
</evidence>
<evidence type="ECO:0000256" key="1">
    <source>
        <dbReference type="ARBA" id="ARBA00004651"/>
    </source>
</evidence>